<keyword evidence="2 4" id="KW-0238">DNA-binding</keyword>
<dbReference type="InterPro" id="IPR036271">
    <property type="entry name" value="Tet_transcr_reg_TetR-rel_C_sf"/>
</dbReference>
<proteinExistence type="predicted"/>
<dbReference type="RefSeq" id="WP_345924410.1">
    <property type="nucleotide sequence ID" value="NZ_JBDIVF010000001.1"/>
</dbReference>
<dbReference type="InterPro" id="IPR050109">
    <property type="entry name" value="HTH-type_TetR-like_transc_reg"/>
</dbReference>
<dbReference type="Pfam" id="PF16859">
    <property type="entry name" value="TetR_C_11"/>
    <property type="match status" value="1"/>
</dbReference>
<comment type="caution">
    <text evidence="6">The sequence shown here is derived from an EMBL/GenBank/DDBJ whole genome shotgun (WGS) entry which is preliminary data.</text>
</comment>
<dbReference type="InterPro" id="IPR009057">
    <property type="entry name" value="Homeodomain-like_sf"/>
</dbReference>
<keyword evidence="7" id="KW-1185">Reference proteome</keyword>
<dbReference type="InterPro" id="IPR011075">
    <property type="entry name" value="TetR_C"/>
</dbReference>
<dbReference type="Proteomes" id="UP001548590">
    <property type="component" value="Unassembled WGS sequence"/>
</dbReference>
<keyword evidence="3" id="KW-0804">Transcription</keyword>
<feature type="domain" description="HTH tetR-type" evidence="5">
    <location>
        <begin position="16"/>
        <end position="76"/>
    </location>
</feature>
<evidence type="ECO:0000256" key="4">
    <source>
        <dbReference type="PROSITE-ProRule" id="PRU00335"/>
    </source>
</evidence>
<dbReference type="PANTHER" id="PTHR30055">
    <property type="entry name" value="HTH-TYPE TRANSCRIPTIONAL REGULATOR RUTR"/>
    <property type="match status" value="1"/>
</dbReference>
<dbReference type="PRINTS" id="PR00455">
    <property type="entry name" value="HTHTETR"/>
</dbReference>
<protein>
    <submittedName>
        <fullName evidence="6">TetR/AcrR family transcriptional regulator</fullName>
    </submittedName>
</protein>
<dbReference type="SUPFAM" id="SSF48498">
    <property type="entry name" value="Tetracyclin repressor-like, C-terminal domain"/>
    <property type="match status" value="1"/>
</dbReference>
<evidence type="ECO:0000313" key="7">
    <source>
        <dbReference type="Proteomes" id="UP001548590"/>
    </source>
</evidence>
<evidence type="ECO:0000256" key="1">
    <source>
        <dbReference type="ARBA" id="ARBA00023015"/>
    </source>
</evidence>
<evidence type="ECO:0000259" key="5">
    <source>
        <dbReference type="PROSITE" id="PS50977"/>
    </source>
</evidence>
<feature type="DNA-binding region" description="H-T-H motif" evidence="4">
    <location>
        <begin position="39"/>
        <end position="58"/>
    </location>
</feature>
<dbReference type="Gene3D" id="1.10.357.10">
    <property type="entry name" value="Tetracycline Repressor, domain 2"/>
    <property type="match status" value="1"/>
</dbReference>
<evidence type="ECO:0000256" key="3">
    <source>
        <dbReference type="ARBA" id="ARBA00023163"/>
    </source>
</evidence>
<evidence type="ECO:0000313" key="6">
    <source>
        <dbReference type="EMBL" id="MET1489219.1"/>
    </source>
</evidence>
<reference evidence="6 7" key="1">
    <citation type="submission" date="2024-07" db="EMBL/GenBank/DDBJ databases">
        <title>Uliginosibacterium paludis KCTC:42655.</title>
        <authorList>
            <person name="Kim M.K."/>
        </authorList>
    </citation>
    <scope>NUCLEOTIDE SEQUENCE [LARGE SCALE GENOMIC DNA]</scope>
    <source>
        <strain evidence="6 7">KCTC 42655</strain>
    </source>
</reference>
<dbReference type="EMBL" id="JBEWLZ010000002">
    <property type="protein sequence ID" value="MET1489219.1"/>
    <property type="molecule type" value="Genomic_DNA"/>
</dbReference>
<keyword evidence="1" id="KW-0805">Transcription regulation</keyword>
<accession>A0ABV2CMT9</accession>
<gene>
    <name evidence="6" type="ORF">ABVT11_05240</name>
</gene>
<name>A0ABV2CMT9_9RHOO</name>
<evidence type="ECO:0000256" key="2">
    <source>
        <dbReference type="ARBA" id="ARBA00023125"/>
    </source>
</evidence>
<dbReference type="SUPFAM" id="SSF46689">
    <property type="entry name" value="Homeodomain-like"/>
    <property type="match status" value="1"/>
</dbReference>
<dbReference type="PANTHER" id="PTHR30055:SF238">
    <property type="entry name" value="MYCOFACTOCIN BIOSYNTHESIS TRANSCRIPTIONAL REGULATOR MFTR-RELATED"/>
    <property type="match status" value="1"/>
</dbReference>
<dbReference type="Pfam" id="PF00440">
    <property type="entry name" value="TetR_N"/>
    <property type="match status" value="1"/>
</dbReference>
<dbReference type="PROSITE" id="PS50977">
    <property type="entry name" value="HTH_TETR_2"/>
    <property type="match status" value="1"/>
</dbReference>
<sequence length="218" mass="23715">MNTDAPSLPARRRRKAERPAELLAAALEVFAERGYSAARLDDIARRAGVSKGTVFLYYANKQALFRAVIETAVLPHLAAGEALLAQDEGDPEALMRALFAGYWRVLGDPQLSGIPKLVMAEAGNFPEVAAYYHEQVVMRGRALFAEIHRRGVARGVFREGDPALLCQLALSPLLFVCVWRSSLGGCDAGAIEPDRFVEAHVDMFMRGLMPAASARSSS</sequence>
<organism evidence="6 7">
    <name type="scientific">Uliginosibacterium paludis</name>
    <dbReference type="NCBI Taxonomy" id="1615952"/>
    <lineage>
        <taxon>Bacteria</taxon>
        <taxon>Pseudomonadati</taxon>
        <taxon>Pseudomonadota</taxon>
        <taxon>Betaproteobacteria</taxon>
        <taxon>Rhodocyclales</taxon>
        <taxon>Zoogloeaceae</taxon>
        <taxon>Uliginosibacterium</taxon>
    </lineage>
</organism>
<dbReference type="InterPro" id="IPR001647">
    <property type="entry name" value="HTH_TetR"/>
</dbReference>